<keyword evidence="4" id="KW-1185">Reference proteome</keyword>
<gene>
    <name evidence="3" type="ORF">ACFSUF_04845</name>
</gene>
<dbReference type="CDD" id="cd00090">
    <property type="entry name" value="HTH_ARSR"/>
    <property type="match status" value="1"/>
</dbReference>
<dbReference type="Pfam" id="PF01022">
    <property type="entry name" value="HTH_5"/>
    <property type="match status" value="1"/>
</dbReference>
<sequence length="307" mass="34563">MLYASTDRKWLPLYEALASSVRLQILELLGNGSSNVKDLAEQLGLSPAIVTMHVRKLEVAGLISTARIRKDGGTHKICSLSETAIEIALPSAMLRQPQNVYEQSIPVGHYTSFEVHPTCGLSTSERWIGEFDDPRHFLNPERMNAGVLWFGKGYVEYQTPNYLRNGQKVEQIVIEAELASEAPGVNENWPSDISFYLNGVPLGFWTSPGDFGLSRGRYTPDWWSDSVNQHGLWKVIRITREGTFADEEHISDTTVDDVVTNQHYWTLRFAVEEGARHAGGMTLYGAGFGNYNEDMKFKVFYRNDHGI</sequence>
<dbReference type="InterPro" id="IPR036390">
    <property type="entry name" value="WH_DNA-bd_sf"/>
</dbReference>
<dbReference type="SUPFAM" id="SSF46785">
    <property type="entry name" value="Winged helix' DNA-binding domain"/>
    <property type="match status" value="1"/>
</dbReference>
<dbReference type="Gene3D" id="1.10.10.10">
    <property type="entry name" value="Winged helix-like DNA-binding domain superfamily/Winged helix DNA-binding domain"/>
    <property type="match status" value="1"/>
</dbReference>
<dbReference type="RefSeq" id="WP_377600687.1">
    <property type="nucleotide sequence ID" value="NZ_JBHUME010000005.1"/>
</dbReference>
<protein>
    <submittedName>
        <fullName evidence="3">ArsR/SmtB family transcription factor</fullName>
    </submittedName>
</protein>
<evidence type="ECO:0000313" key="4">
    <source>
        <dbReference type="Proteomes" id="UP001597541"/>
    </source>
</evidence>
<evidence type="ECO:0000256" key="1">
    <source>
        <dbReference type="ARBA" id="ARBA00023125"/>
    </source>
</evidence>
<organism evidence="3 4">
    <name type="scientific">Paenibacillus gansuensis</name>
    <dbReference type="NCBI Taxonomy" id="306542"/>
    <lineage>
        <taxon>Bacteria</taxon>
        <taxon>Bacillati</taxon>
        <taxon>Bacillota</taxon>
        <taxon>Bacilli</taxon>
        <taxon>Bacillales</taxon>
        <taxon>Paenibacillaceae</taxon>
        <taxon>Paenibacillus</taxon>
    </lineage>
</organism>
<keyword evidence="1" id="KW-0238">DNA-binding</keyword>
<dbReference type="PROSITE" id="PS50987">
    <property type="entry name" value="HTH_ARSR_2"/>
    <property type="match status" value="1"/>
</dbReference>
<feature type="domain" description="HTH arsR-type" evidence="2">
    <location>
        <begin position="2"/>
        <end position="96"/>
    </location>
</feature>
<dbReference type="Proteomes" id="UP001597541">
    <property type="component" value="Unassembled WGS sequence"/>
</dbReference>
<name>A0ABW5P8Y8_9BACL</name>
<evidence type="ECO:0000313" key="3">
    <source>
        <dbReference type="EMBL" id="MFD2611747.1"/>
    </source>
</evidence>
<reference evidence="4" key="1">
    <citation type="journal article" date="2019" name="Int. J. Syst. Evol. Microbiol.">
        <title>The Global Catalogue of Microorganisms (GCM) 10K type strain sequencing project: providing services to taxonomists for standard genome sequencing and annotation.</title>
        <authorList>
            <consortium name="The Broad Institute Genomics Platform"/>
            <consortium name="The Broad Institute Genome Sequencing Center for Infectious Disease"/>
            <person name="Wu L."/>
            <person name="Ma J."/>
        </authorList>
    </citation>
    <scope>NUCLEOTIDE SEQUENCE [LARGE SCALE GENOMIC DNA]</scope>
    <source>
        <strain evidence="4">KCTC 3950</strain>
    </source>
</reference>
<dbReference type="SMART" id="SM00418">
    <property type="entry name" value="HTH_ARSR"/>
    <property type="match status" value="1"/>
</dbReference>
<dbReference type="InterPro" id="IPR011991">
    <property type="entry name" value="ArsR-like_HTH"/>
</dbReference>
<dbReference type="EMBL" id="JBHUME010000005">
    <property type="protein sequence ID" value="MFD2611747.1"/>
    <property type="molecule type" value="Genomic_DNA"/>
</dbReference>
<evidence type="ECO:0000259" key="2">
    <source>
        <dbReference type="PROSITE" id="PS50987"/>
    </source>
</evidence>
<dbReference type="PANTHER" id="PTHR38600:SF1">
    <property type="entry name" value="TRANSCRIPTIONAL REGULATORY PROTEIN"/>
    <property type="match status" value="1"/>
</dbReference>
<dbReference type="InterPro" id="IPR036388">
    <property type="entry name" value="WH-like_DNA-bd_sf"/>
</dbReference>
<dbReference type="InterPro" id="IPR001845">
    <property type="entry name" value="HTH_ArsR_DNA-bd_dom"/>
</dbReference>
<dbReference type="PANTHER" id="PTHR38600">
    <property type="entry name" value="TRANSCRIPTIONAL REGULATORY PROTEIN"/>
    <property type="match status" value="1"/>
</dbReference>
<accession>A0ABW5P8Y8</accession>
<proteinExistence type="predicted"/>
<comment type="caution">
    <text evidence="3">The sequence shown here is derived from an EMBL/GenBank/DDBJ whole genome shotgun (WGS) entry which is preliminary data.</text>
</comment>